<evidence type="ECO:0000313" key="6">
    <source>
        <dbReference type="EMBL" id="SDW84428.1"/>
    </source>
</evidence>
<dbReference type="GO" id="GO:0050660">
    <property type="term" value="F:flavin adenine dinucleotide binding"/>
    <property type="evidence" value="ECO:0007669"/>
    <property type="project" value="TreeGrafter"/>
</dbReference>
<accession>A0A1H2WV94</accession>
<keyword evidence="3" id="KW-0812">Transmembrane</keyword>
<dbReference type="InterPro" id="IPR001433">
    <property type="entry name" value="OxRdtase_FAD/NAD-bd"/>
</dbReference>
<dbReference type="InterPro" id="IPR017927">
    <property type="entry name" value="FAD-bd_FR_type"/>
</dbReference>
<dbReference type="InterPro" id="IPR039261">
    <property type="entry name" value="FNR_nucleotide-bd"/>
</dbReference>
<comment type="caution">
    <text evidence="6">The sequence shown here is derived from an EMBL/GenBank/DDBJ whole genome shotgun (WGS) entry which is preliminary data.</text>
</comment>
<organism evidence="6 7">
    <name type="scientific">Capnocytophaga granulosa</name>
    <dbReference type="NCBI Taxonomy" id="45242"/>
    <lineage>
        <taxon>Bacteria</taxon>
        <taxon>Pseudomonadati</taxon>
        <taxon>Bacteroidota</taxon>
        <taxon>Flavobacteriia</taxon>
        <taxon>Flavobacteriales</taxon>
        <taxon>Flavobacteriaceae</taxon>
        <taxon>Capnocytophaga</taxon>
    </lineage>
</organism>
<feature type="domain" description="Flavodoxin-like" evidence="4">
    <location>
        <begin position="360"/>
        <end position="494"/>
    </location>
</feature>
<dbReference type="GO" id="GO:0016491">
    <property type="term" value="F:oxidoreductase activity"/>
    <property type="evidence" value="ECO:0007669"/>
    <property type="project" value="InterPro"/>
</dbReference>
<dbReference type="SUPFAM" id="SSF52218">
    <property type="entry name" value="Flavoproteins"/>
    <property type="match status" value="1"/>
</dbReference>
<evidence type="ECO:0000259" key="5">
    <source>
        <dbReference type="PROSITE" id="PS51384"/>
    </source>
</evidence>
<dbReference type="Gene3D" id="3.40.50.80">
    <property type="entry name" value="Nucleotide-binding domain of ferredoxin-NADP reductase (FNR) module"/>
    <property type="match status" value="1"/>
</dbReference>
<protein>
    <submittedName>
        <fullName evidence="6">Sulfite reductase (NADPH) flavoprotein alpha-component</fullName>
    </submittedName>
</protein>
<dbReference type="GO" id="GO:0010181">
    <property type="term" value="F:FMN binding"/>
    <property type="evidence" value="ECO:0007669"/>
    <property type="project" value="InterPro"/>
</dbReference>
<feature type="transmembrane region" description="Helical" evidence="3">
    <location>
        <begin position="189"/>
        <end position="214"/>
    </location>
</feature>
<feature type="domain" description="FAD-binding FR-type" evidence="5">
    <location>
        <begin position="513"/>
        <end position="608"/>
    </location>
</feature>
<comment type="cofactor">
    <cofactor evidence="1">
        <name>FMN</name>
        <dbReference type="ChEBI" id="CHEBI:58210"/>
    </cofactor>
</comment>
<dbReference type="Pfam" id="PF00175">
    <property type="entry name" value="NAD_binding_1"/>
    <property type="match status" value="1"/>
</dbReference>
<dbReference type="SUPFAM" id="SSF52343">
    <property type="entry name" value="Ferredoxin reductase-like, C-terminal NADP-linked domain"/>
    <property type="match status" value="1"/>
</dbReference>
<dbReference type="InterPro" id="IPR029039">
    <property type="entry name" value="Flavoprotein-like_sf"/>
</dbReference>
<feature type="transmembrane region" description="Helical" evidence="3">
    <location>
        <begin position="25"/>
        <end position="50"/>
    </location>
</feature>
<dbReference type="InterPro" id="IPR017938">
    <property type="entry name" value="Riboflavin_synthase-like_b-brl"/>
</dbReference>
<dbReference type="Gene3D" id="3.40.50.360">
    <property type="match status" value="1"/>
</dbReference>
<dbReference type="PROSITE" id="PS51384">
    <property type="entry name" value="FAD_FR"/>
    <property type="match status" value="1"/>
</dbReference>
<evidence type="ECO:0000256" key="2">
    <source>
        <dbReference type="ARBA" id="ARBA00022630"/>
    </source>
</evidence>
<dbReference type="PROSITE" id="PS00201">
    <property type="entry name" value="FLAVODOXIN"/>
    <property type="match status" value="1"/>
</dbReference>
<dbReference type="SUPFAM" id="SSF63380">
    <property type="entry name" value="Riboflavin synthase domain-like"/>
    <property type="match status" value="1"/>
</dbReference>
<dbReference type="PANTHER" id="PTHR19384">
    <property type="entry name" value="NITRIC OXIDE SYNTHASE-RELATED"/>
    <property type="match status" value="1"/>
</dbReference>
<proteinExistence type="predicted"/>
<dbReference type="EMBL" id="FNND01000004">
    <property type="protein sequence ID" value="SDW84428.1"/>
    <property type="molecule type" value="Genomic_DNA"/>
</dbReference>
<gene>
    <name evidence="6" type="ORF">SAMN05444420_104217</name>
</gene>
<dbReference type="Pfam" id="PF00258">
    <property type="entry name" value="Flavodoxin_1"/>
    <property type="match status" value="1"/>
</dbReference>
<evidence type="ECO:0000256" key="1">
    <source>
        <dbReference type="ARBA" id="ARBA00001917"/>
    </source>
</evidence>
<keyword evidence="3" id="KW-0472">Membrane</keyword>
<dbReference type="InterPro" id="IPR005625">
    <property type="entry name" value="PepSY-ass_TM"/>
</dbReference>
<evidence type="ECO:0000259" key="4">
    <source>
        <dbReference type="PROSITE" id="PS50902"/>
    </source>
</evidence>
<dbReference type="AlphaFoldDB" id="A0A1H2WV94"/>
<dbReference type="InterPro" id="IPR001226">
    <property type="entry name" value="Flavodoxin_CS"/>
</dbReference>
<keyword evidence="3" id="KW-1133">Transmembrane helix</keyword>
<dbReference type="InterPro" id="IPR008254">
    <property type="entry name" value="Flavodoxin/NO_synth"/>
</dbReference>
<keyword evidence="2" id="KW-0285">Flavoprotein</keyword>
<dbReference type="Pfam" id="PF03929">
    <property type="entry name" value="PepSY_TM"/>
    <property type="match status" value="1"/>
</dbReference>
<feature type="transmembrane region" description="Helical" evidence="3">
    <location>
        <begin position="318"/>
        <end position="342"/>
    </location>
</feature>
<evidence type="ECO:0000313" key="7">
    <source>
        <dbReference type="Proteomes" id="UP000182771"/>
    </source>
</evidence>
<feature type="transmembrane region" description="Helical" evidence="3">
    <location>
        <begin position="147"/>
        <end position="168"/>
    </location>
</feature>
<dbReference type="Proteomes" id="UP000182771">
    <property type="component" value="Unassembled WGS sequence"/>
</dbReference>
<keyword evidence="7" id="KW-1185">Reference proteome</keyword>
<name>A0A1H2WV94_9FLAO</name>
<dbReference type="GO" id="GO:0005829">
    <property type="term" value="C:cytosol"/>
    <property type="evidence" value="ECO:0007669"/>
    <property type="project" value="TreeGrafter"/>
</dbReference>
<sequence>MRSLFIFRYSLFIIHYSLFTEMMRYIHLTLAIIASLFFALAAVTGAIIGLNNIDRQYPSYRAEHLDQITLAQSIAGVKEAYQEVNSLTIDPRGFAVIKATDKEGKEVNAHIDPLTGKVLGKVEERSAFVKFMISLHRSLELKNVGRIIMGFIALCLVFSVLSGLMLIFKKQNGARNFFKKTIKDGFSRYYHTVLGKWLLIPLLILGLTGTYLVYNRFLGEKPKEKYEVDYSVEESYDGEDPMEVQQIAVLNQITLDKVVSVEFPFDTTYEDAYLVKLKDRELVVSQFTGHVLSEVVYPKTQVFARFCKDLHTGRTSVWWAAILVVACVGMLFFIYTGFVITFSRKSVKVRNTCTPAEAEYILLYGSEGGNTLSVAQKVLVQLQALGKKAYLAPLNSYQTYPKGSHLLIFTSTYGVGNPPSNADQFLSLLRTTPQGALSCSIVGFGSKLYPDYCAFAFAIEEALKETSWATSLLPVHTVNDQSSAEFVAWVAAWNGLSELALETTPSYYEGERAALTKIKVVEAAKETAPEETFSLVLQTKRRFTSGDLLAIYPDGKQERLYSIGKVGGKLQLTVKRHVHGLGSGYLYQLKKGETFLARIVPNPSFHFPKKAKKVVLVANGTGVAPFLGMADQNKQTEVYVYLGLRHNDATAAEYRRFFEAQQQKGKIKQFSLIYSRETDGGYVTDLLKRDATLLTEVLTSDGVVMICGSLDMYKDVTTWLGELTPFSADYYKANGQLLADCY</sequence>
<reference evidence="6 7" key="1">
    <citation type="submission" date="2016-10" db="EMBL/GenBank/DDBJ databases">
        <authorList>
            <person name="Varghese N."/>
            <person name="Submissions S."/>
        </authorList>
    </citation>
    <scope>NUCLEOTIDE SEQUENCE [LARGE SCALE GENOMIC DNA]</scope>
    <source>
        <strain evidence="6 7">DSM 11449</strain>
    </source>
</reference>
<dbReference type="GO" id="GO:0009055">
    <property type="term" value="F:electron transfer activity"/>
    <property type="evidence" value="ECO:0007669"/>
    <property type="project" value="InterPro"/>
</dbReference>
<evidence type="ECO:0000256" key="3">
    <source>
        <dbReference type="SAM" id="Phobius"/>
    </source>
</evidence>
<dbReference type="PROSITE" id="PS50902">
    <property type="entry name" value="FLAVODOXIN_LIKE"/>
    <property type="match status" value="1"/>
</dbReference>